<dbReference type="InterPro" id="IPR023214">
    <property type="entry name" value="HAD_sf"/>
</dbReference>
<dbReference type="SUPFAM" id="SSF56784">
    <property type="entry name" value="HAD-like"/>
    <property type="match status" value="1"/>
</dbReference>
<dbReference type="Pfam" id="PF13344">
    <property type="entry name" value="Hydrolase_6"/>
    <property type="match status" value="1"/>
</dbReference>
<dbReference type="Proteomes" id="UP001501509">
    <property type="component" value="Unassembled WGS sequence"/>
</dbReference>
<evidence type="ECO:0000259" key="2">
    <source>
        <dbReference type="Pfam" id="PF18407"/>
    </source>
</evidence>
<dbReference type="PANTHER" id="PTHR19288:SF95">
    <property type="entry name" value="D-GLYCEROL 3-PHOSPHATE PHOSPHATASE"/>
    <property type="match status" value="1"/>
</dbReference>
<dbReference type="InterPro" id="IPR041065">
    <property type="entry name" value="GNAT-like"/>
</dbReference>
<dbReference type="NCBIfam" id="TIGR01460">
    <property type="entry name" value="HAD-SF-IIA"/>
    <property type="match status" value="1"/>
</dbReference>
<dbReference type="Pfam" id="PF13242">
    <property type="entry name" value="Hydrolase_like"/>
    <property type="match status" value="1"/>
</dbReference>
<evidence type="ECO:0000256" key="1">
    <source>
        <dbReference type="SAM" id="MobiDB-lite"/>
    </source>
</evidence>
<dbReference type="Pfam" id="PF18407">
    <property type="entry name" value="GNAT_like"/>
    <property type="match status" value="1"/>
</dbReference>
<dbReference type="InterPro" id="IPR036412">
    <property type="entry name" value="HAD-like_sf"/>
</dbReference>
<reference evidence="4" key="1">
    <citation type="journal article" date="2019" name="Int. J. Syst. Evol. Microbiol.">
        <title>The Global Catalogue of Microorganisms (GCM) 10K type strain sequencing project: providing services to taxonomists for standard genome sequencing and annotation.</title>
        <authorList>
            <consortium name="The Broad Institute Genomics Platform"/>
            <consortium name="The Broad Institute Genome Sequencing Center for Infectious Disease"/>
            <person name="Wu L."/>
            <person name="Ma J."/>
        </authorList>
    </citation>
    <scope>NUCLEOTIDE SEQUENCE [LARGE SCALE GENOMIC DNA]</scope>
    <source>
        <strain evidence="4">JCM 6833</strain>
    </source>
</reference>
<evidence type="ECO:0000313" key="4">
    <source>
        <dbReference type="Proteomes" id="UP001501509"/>
    </source>
</evidence>
<accession>A0ABP6BW04</accession>
<gene>
    <name evidence="3" type="ORF">GCM10010411_24300</name>
</gene>
<dbReference type="Gene3D" id="3.40.50.1000">
    <property type="entry name" value="HAD superfamily/HAD-like"/>
    <property type="match status" value="2"/>
</dbReference>
<dbReference type="InterPro" id="IPR006357">
    <property type="entry name" value="HAD-SF_hydro_IIA"/>
</dbReference>
<sequence length="337" mass="34914">MKGSDRPLSEAYDVALLDLDGVVYVGHHPVPAAAESLAKARAAGQRLAFVTNNASRTPSAVAALLTRVGVPATAEDVVTSAQAAARLLAERLPAGSKVLVVGGMGLRQALYARGLRPVSTASERPAAVVQGYDPNLSYGLIAEGAKAVAEGALFLGSNGDFTIPGGGGPPKPGNGSLLQVIRTATGVEPIVTGKPERPLHHESIIRTGAQRPLVVGDRLDTDIEGAHNGNADSLLVFTGVTDPLTALTAEPHHRPTYLAPDLTGLLVPHPDVRTDDDGYHCVGWTARWDGDHITLTGEGDPYDGLRALAAAAWRTDAPAPPESVTPALKTLNLNPTP</sequence>
<name>A0ABP6BW04_9ACTN</name>
<organism evidence="3 4">
    <name type="scientific">Actinomadura fulvescens</name>
    <dbReference type="NCBI Taxonomy" id="46160"/>
    <lineage>
        <taxon>Bacteria</taxon>
        <taxon>Bacillati</taxon>
        <taxon>Actinomycetota</taxon>
        <taxon>Actinomycetes</taxon>
        <taxon>Streptosporangiales</taxon>
        <taxon>Thermomonosporaceae</taxon>
        <taxon>Actinomadura</taxon>
    </lineage>
</organism>
<dbReference type="PANTHER" id="PTHR19288">
    <property type="entry name" value="4-NITROPHENYLPHOSPHATASE-RELATED"/>
    <property type="match status" value="1"/>
</dbReference>
<protein>
    <submittedName>
        <fullName evidence="3">HAD hydrolase-like protein</fullName>
    </submittedName>
</protein>
<dbReference type="EMBL" id="BAAATD010000003">
    <property type="protein sequence ID" value="GAA2590524.1"/>
    <property type="molecule type" value="Genomic_DNA"/>
</dbReference>
<keyword evidence="4" id="KW-1185">Reference proteome</keyword>
<comment type="caution">
    <text evidence="3">The sequence shown here is derived from an EMBL/GenBank/DDBJ whole genome shotgun (WGS) entry which is preliminary data.</text>
</comment>
<dbReference type="RefSeq" id="WP_344540513.1">
    <property type="nucleotide sequence ID" value="NZ_BAAATD010000003.1"/>
</dbReference>
<feature type="domain" description="GCN5-related N-acetyltransferase-like" evidence="2">
    <location>
        <begin position="281"/>
        <end position="327"/>
    </location>
</feature>
<evidence type="ECO:0000313" key="3">
    <source>
        <dbReference type="EMBL" id="GAA2590524.1"/>
    </source>
</evidence>
<proteinExistence type="predicted"/>
<feature type="region of interest" description="Disordered" evidence="1">
    <location>
        <begin position="317"/>
        <end position="337"/>
    </location>
</feature>